<dbReference type="InterPro" id="IPR051783">
    <property type="entry name" value="NAD(P)-dependent_oxidoreduct"/>
</dbReference>
<reference evidence="2 3" key="1">
    <citation type="submission" date="2016-02" db="EMBL/GenBank/DDBJ databases">
        <title>Corynebacterium glutamicum N24 whole genome sequencing project.</title>
        <authorList>
            <person name="Matsutani M."/>
            <person name="Nangtapong N."/>
            <person name="Yakushi T."/>
            <person name="Matsushita K."/>
        </authorList>
    </citation>
    <scope>NUCLEOTIDE SEQUENCE [LARGE SCALE GENOMIC DNA]</scope>
    <source>
        <strain evidence="2 3">N24</strain>
    </source>
</reference>
<evidence type="ECO:0000259" key="1">
    <source>
        <dbReference type="Pfam" id="PF01370"/>
    </source>
</evidence>
<dbReference type="PANTHER" id="PTHR48079">
    <property type="entry name" value="PROTEIN YEEZ"/>
    <property type="match status" value="1"/>
</dbReference>
<dbReference type="PANTHER" id="PTHR48079:SF6">
    <property type="entry name" value="NAD(P)-BINDING DOMAIN-CONTAINING PROTEIN-RELATED"/>
    <property type="match status" value="1"/>
</dbReference>
<dbReference type="KEGG" id="csur:N24_0488"/>
<dbReference type="SUPFAM" id="SSF51735">
    <property type="entry name" value="NAD(P)-binding Rossmann-fold domains"/>
    <property type="match status" value="1"/>
</dbReference>
<evidence type="ECO:0000313" key="3">
    <source>
        <dbReference type="Proteomes" id="UP000218244"/>
    </source>
</evidence>
<protein>
    <submittedName>
        <fullName evidence="2">Nucleoside-diphosphate-sugar epimerase</fullName>
    </submittedName>
</protein>
<dbReference type="InterPro" id="IPR036291">
    <property type="entry name" value="NAD(P)-bd_dom_sf"/>
</dbReference>
<keyword evidence="3" id="KW-1185">Reference proteome</keyword>
<accession>A0A160PR43</accession>
<dbReference type="Proteomes" id="UP000218244">
    <property type="component" value="Chromosome"/>
</dbReference>
<dbReference type="GO" id="GO:0004029">
    <property type="term" value="F:aldehyde dehydrogenase (NAD+) activity"/>
    <property type="evidence" value="ECO:0007669"/>
    <property type="project" value="TreeGrafter"/>
</dbReference>
<dbReference type="Pfam" id="PF01370">
    <property type="entry name" value="Epimerase"/>
    <property type="match status" value="1"/>
</dbReference>
<feature type="domain" description="NAD-dependent epimerase/dehydratase" evidence="1">
    <location>
        <begin position="26"/>
        <end position="205"/>
    </location>
</feature>
<sequence>MKYYIKKVAEPPVYSELTDWKPKKWAVFGASGFVGKNIVRELTQAGIEVVAISAPRMSLLNEQPTTQSVIEAAQTSSVVHDLAMKVKGVDVIVNAAGLAKPDSGDFNALLGANALLPTVLAMASAEAGVGRLIQLSSAAVQGEKETLDDTAEVAPFSPYSFSKALGELSLIELIHSNLACRVLIVRATSVQGIGRQTTESLKKFSKSCLASVAFPADQPTVVSSVTSLSCFVRMVGTFSGAMSPIQLQPWEGLTTLQVLELAGGKRPLILPNRVCKSLVWGGKWIGAMFPRIAGPVRRAEVTWFGQHQESFGVRVPFSSNPTLIRQILQES</sequence>
<dbReference type="EMBL" id="AP017369">
    <property type="protein sequence ID" value="BAU94750.1"/>
    <property type="molecule type" value="Genomic_DNA"/>
</dbReference>
<dbReference type="Gene3D" id="3.40.50.720">
    <property type="entry name" value="NAD(P)-binding Rossmann-like Domain"/>
    <property type="match status" value="1"/>
</dbReference>
<name>A0A160PR43_9CORY</name>
<evidence type="ECO:0000313" key="2">
    <source>
        <dbReference type="EMBL" id="BAU94750.1"/>
    </source>
</evidence>
<dbReference type="AlphaFoldDB" id="A0A160PR43"/>
<organism evidence="2 3">
    <name type="scientific">Corynebacterium suranareeae</name>
    <dbReference type="NCBI Taxonomy" id="2506452"/>
    <lineage>
        <taxon>Bacteria</taxon>
        <taxon>Bacillati</taxon>
        <taxon>Actinomycetota</taxon>
        <taxon>Actinomycetes</taxon>
        <taxon>Mycobacteriales</taxon>
        <taxon>Corynebacteriaceae</taxon>
        <taxon>Corynebacterium</taxon>
    </lineage>
</organism>
<dbReference type="InterPro" id="IPR001509">
    <property type="entry name" value="Epimerase_deHydtase"/>
</dbReference>
<dbReference type="RefSeq" id="WP_096454049.1">
    <property type="nucleotide sequence ID" value="NZ_AP017369.1"/>
</dbReference>
<dbReference type="GO" id="GO:0005737">
    <property type="term" value="C:cytoplasm"/>
    <property type="evidence" value="ECO:0007669"/>
    <property type="project" value="TreeGrafter"/>
</dbReference>
<proteinExistence type="predicted"/>
<gene>
    <name evidence="2" type="ORF">N24_0488</name>
</gene>